<protein>
    <submittedName>
        <fullName evidence="1">Uncharacterized protein</fullName>
    </submittedName>
</protein>
<dbReference type="Proteomes" id="UP000008021">
    <property type="component" value="Chromosome 4"/>
</dbReference>
<reference evidence="1" key="1">
    <citation type="submission" date="2015-04" db="UniProtKB">
        <authorList>
            <consortium name="EnsemblPlants"/>
        </authorList>
    </citation>
    <scope>IDENTIFICATION</scope>
</reference>
<dbReference type="eggNOG" id="KOG1187">
    <property type="taxonomic scope" value="Eukaryota"/>
</dbReference>
<accession>A0A0E0DHL6</accession>
<organism evidence="1">
    <name type="scientific">Oryza meridionalis</name>
    <dbReference type="NCBI Taxonomy" id="40149"/>
    <lineage>
        <taxon>Eukaryota</taxon>
        <taxon>Viridiplantae</taxon>
        <taxon>Streptophyta</taxon>
        <taxon>Embryophyta</taxon>
        <taxon>Tracheophyta</taxon>
        <taxon>Spermatophyta</taxon>
        <taxon>Magnoliopsida</taxon>
        <taxon>Liliopsida</taxon>
        <taxon>Poales</taxon>
        <taxon>Poaceae</taxon>
        <taxon>BOP clade</taxon>
        <taxon>Oryzoideae</taxon>
        <taxon>Oryzeae</taxon>
        <taxon>Oryzinae</taxon>
        <taxon>Oryza</taxon>
    </lineage>
</organism>
<dbReference type="EnsemblPlants" id="OMERI04G19120.1">
    <property type="protein sequence ID" value="OMERI04G19120.1"/>
    <property type="gene ID" value="OMERI04G19120"/>
</dbReference>
<sequence length="196" mass="21042">MASHDWVNFNLKSFPPPRLRSRIAVPVRPRLRRVLPSILPGDRSQCRALSCCHAGPANILRLYTCEDSSLCRVSCKDVATCGCAAASAKSECCYPLSDGSVWAFTEFECREFSSWVKNWSAAAGAALGRVGMVTCTDGAVLVNATAVRGGMRCAYNTGLIGDGFARGTVCSKGTCILSMTMPAVCHASNHCEFENF</sequence>
<evidence type="ECO:0000313" key="2">
    <source>
        <dbReference type="Proteomes" id="UP000008021"/>
    </source>
</evidence>
<reference evidence="1" key="2">
    <citation type="submission" date="2018-05" db="EMBL/GenBank/DDBJ databases">
        <title>OmerRS3 (Oryza meridionalis Reference Sequence Version 3).</title>
        <authorList>
            <person name="Zhang J."/>
            <person name="Kudrna D."/>
            <person name="Lee S."/>
            <person name="Talag J."/>
            <person name="Welchert J."/>
            <person name="Wing R.A."/>
        </authorList>
    </citation>
    <scope>NUCLEOTIDE SEQUENCE [LARGE SCALE GENOMIC DNA]</scope>
    <source>
        <strain evidence="1">cv. OR44</strain>
    </source>
</reference>
<name>A0A0E0DHL6_9ORYZ</name>
<proteinExistence type="predicted"/>
<dbReference type="STRING" id="40149.A0A0E0DHL6"/>
<evidence type="ECO:0000313" key="1">
    <source>
        <dbReference type="EnsemblPlants" id="OMERI04G19120.1"/>
    </source>
</evidence>
<dbReference type="AlphaFoldDB" id="A0A0E0DHL6"/>
<dbReference type="Gramene" id="OMERI04G19120.1">
    <property type="protein sequence ID" value="OMERI04G19120.1"/>
    <property type="gene ID" value="OMERI04G19120"/>
</dbReference>
<keyword evidence="2" id="KW-1185">Reference proteome</keyword>
<dbReference type="HOGENOM" id="CLU_120202_0_0_1"/>